<accession>A0ABS2CKW4</accession>
<feature type="transmembrane region" description="Helical" evidence="1">
    <location>
        <begin position="294"/>
        <end position="315"/>
    </location>
</feature>
<feature type="transmembrane region" description="Helical" evidence="1">
    <location>
        <begin position="233"/>
        <end position="255"/>
    </location>
</feature>
<protein>
    <recommendedName>
        <fullName evidence="4">DUF2029 domain-containing protein</fullName>
    </recommendedName>
</protein>
<dbReference type="RefSeq" id="WP_204131013.1">
    <property type="nucleotide sequence ID" value="NZ_JAFDVD010000009.1"/>
</dbReference>
<keyword evidence="3" id="KW-1185">Reference proteome</keyword>
<reference evidence="2" key="1">
    <citation type="submission" date="2021-02" db="EMBL/GenBank/DDBJ databases">
        <title>Phycicoccus sp. MQZ13P-5T, whole genome shotgun sequence.</title>
        <authorList>
            <person name="Tuo L."/>
        </authorList>
    </citation>
    <scope>NUCLEOTIDE SEQUENCE</scope>
    <source>
        <strain evidence="2">MQZ13P-5</strain>
    </source>
</reference>
<comment type="caution">
    <text evidence="2">The sequence shown here is derived from an EMBL/GenBank/DDBJ whole genome shotgun (WGS) entry which is preliminary data.</text>
</comment>
<feature type="transmembrane region" description="Helical" evidence="1">
    <location>
        <begin position="175"/>
        <end position="196"/>
    </location>
</feature>
<name>A0ABS2CKW4_9MICO</name>
<evidence type="ECO:0008006" key="4">
    <source>
        <dbReference type="Google" id="ProtNLM"/>
    </source>
</evidence>
<keyword evidence="1" id="KW-0812">Transmembrane</keyword>
<evidence type="ECO:0000313" key="2">
    <source>
        <dbReference type="EMBL" id="MBM6400531.1"/>
    </source>
</evidence>
<proteinExistence type="predicted"/>
<organism evidence="2 3">
    <name type="scientific">Phycicoccus sonneratiae</name>
    <dbReference type="NCBI Taxonomy" id="2807628"/>
    <lineage>
        <taxon>Bacteria</taxon>
        <taxon>Bacillati</taxon>
        <taxon>Actinomycetota</taxon>
        <taxon>Actinomycetes</taxon>
        <taxon>Micrococcales</taxon>
        <taxon>Intrasporangiaceae</taxon>
        <taxon>Phycicoccus</taxon>
    </lineage>
</organism>
<dbReference type="Proteomes" id="UP001430172">
    <property type="component" value="Unassembled WGS sequence"/>
</dbReference>
<feature type="transmembrane region" description="Helical" evidence="1">
    <location>
        <begin position="267"/>
        <end position="285"/>
    </location>
</feature>
<feature type="transmembrane region" description="Helical" evidence="1">
    <location>
        <begin position="138"/>
        <end position="155"/>
    </location>
</feature>
<dbReference type="EMBL" id="JAFDVD010000009">
    <property type="protein sequence ID" value="MBM6400531.1"/>
    <property type="molecule type" value="Genomic_DNA"/>
</dbReference>
<feature type="transmembrane region" description="Helical" evidence="1">
    <location>
        <begin position="321"/>
        <end position="340"/>
    </location>
</feature>
<feature type="transmembrane region" description="Helical" evidence="1">
    <location>
        <begin position="6"/>
        <end position="22"/>
    </location>
</feature>
<evidence type="ECO:0000313" key="3">
    <source>
        <dbReference type="Proteomes" id="UP001430172"/>
    </source>
</evidence>
<feature type="transmembrane region" description="Helical" evidence="1">
    <location>
        <begin position="108"/>
        <end position="126"/>
    </location>
</feature>
<keyword evidence="1" id="KW-1133">Transmembrane helix</keyword>
<gene>
    <name evidence="2" type="ORF">JQN70_09065</name>
</gene>
<evidence type="ECO:0000256" key="1">
    <source>
        <dbReference type="SAM" id="Phobius"/>
    </source>
</evidence>
<sequence>MTTETVVFGVVVLVRFLLPLAIPRWPLPAIVACLVVDGVDQTVFQTFGFDPPGYQGYDKAMDVYYLAIAFLASMRNWTRSSAADIARFLFLYRMVGVVAFELAHWRPLLLIFPNTFEYFFIAYELVRTRWDPRRFDRRWWLLCAAAIWVVVKLPQEWWIHIAQFDLTDTLRDIPWAAPALVVLLLVVAALTWFVVIPRMPSPDHGWRFVADPAPEAMDTAAERDAWMLTHYRVWSWPTLEKVLLVGLLCVIYGQILPGLDASPLEVLAFTGTYVVLNAAIGLVLVRRIGSREGVLAAFGLRLGINVVAVVVARMVLGTGAIPLWGTLFFLTLLALLVTLHDRWAPVAAVRREEDETAPQPA</sequence>
<keyword evidence="1" id="KW-0472">Membrane</keyword>